<keyword evidence="3" id="KW-1185">Reference proteome</keyword>
<accession>A0A328V968</accession>
<proteinExistence type="predicted"/>
<evidence type="ECO:0000313" key="2">
    <source>
        <dbReference type="EMBL" id="RAQ94088.1"/>
    </source>
</evidence>
<evidence type="ECO:0000256" key="1">
    <source>
        <dbReference type="SAM" id="Phobius"/>
    </source>
</evidence>
<reference evidence="2 3" key="1">
    <citation type="submission" date="2016-08" db="EMBL/GenBank/DDBJ databases">
        <title>Analysis of Carbohydrate Active Enzymes in Thermogemmatispora T81 Reveals Carbohydrate Degradation Ability.</title>
        <authorList>
            <person name="Tomazini A."/>
            <person name="Lal S."/>
            <person name="Stott M."/>
            <person name="Henrissat B."/>
            <person name="Polikarpov I."/>
            <person name="Sparling R."/>
            <person name="Levin D.B."/>
        </authorList>
    </citation>
    <scope>NUCLEOTIDE SEQUENCE [LARGE SCALE GENOMIC DNA]</scope>
    <source>
        <strain evidence="2 3">T81</strain>
    </source>
</reference>
<feature type="transmembrane region" description="Helical" evidence="1">
    <location>
        <begin position="35"/>
        <end position="53"/>
    </location>
</feature>
<organism evidence="2 3">
    <name type="scientific">Thermogemmatispora tikiterensis</name>
    <dbReference type="NCBI Taxonomy" id="1825093"/>
    <lineage>
        <taxon>Bacteria</taxon>
        <taxon>Bacillati</taxon>
        <taxon>Chloroflexota</taxon>
        <taxon>Ktedonobacteria</taxon>
        <taxon>Thermogemmatisporales</taxon>
        <taxon>Thermogemmatisporaceae</taxon>
        <taxon>Thermogemmatispora</taxon>
    </lineage>
</organism>
<sequence>MGAWWSVAWGVLLGSWIPGVVLDGWEGEAPQMFERIRLLAVILFTLFCIGMVVRESQARRVQPCRQQEKSEDACLRTGCFPREKQEECFF</sequence>
<dbReference type="EMBL" id="MCIF01000002">
    <property type="protein sequence ID" value="RAQ94088.1"/>
    <property type="molecule type" value="Genomic_DNA"/>
</dbReference>
<dbReference type="AlphaFoldDB" id="A0A328V968"/>
<evidence type="ECO:0000313" key="3">
    <source>
        <dbReference type="Proteomes" id="UP000248706"/>
    </source>
</evidence>
<dbReference type="Proteomes" id="UP000248706">
    <property type="component" value="Unassembled WGS sequence"/>
</dbReference>
<name>A0A328V968_9CHLR</name>
<protein>
    <submittedName>
        <fullName evidence="2">Uncharacterized protein</fullName>
    </submittedName>
</protein>
<comment type="caution">
    <text evidence="2">The sequence shown here is derived from an EMBL/GenBank/DDBJ whole genome shotgun (WGS) entry which is preliminary data.</text>
</comment>
<gene>
    <name evidence="2" type="ORF">A4R35_00995</name>
</gene>
<keyword evidence="1" id="KW-0472">Membrane</keyword>
<keyword evidence="1" id="KW-1133">Transmembrane helix</keyword>
<keyword evidence="1" id="KW-0812">Transmembrane</keyword>